<feature type="transmembrane region" description="Helical" evidence="6">
    <location>
        <begin position="349"/>
        <end position="366"/>
    </location>
</feature>
<keyword evidence="2" id="KW-1003">Cell membrane</keyword>
<evidence type="ECO:0000256" key="2">
    <source>
        <dbReference type="ARBA" id="ARBA00022475"/>
    </source>
</evidence>
<feature type="transmembrane region" description="Helical" evidence="6">
    <location>
        <begin position="58"/>
        <end position="78"/>
    </location>
</feature>
<dbReference type="RefSeq" id="WP_154424465.1">
    <property type="nucleotide sequence ID" value="NZ_VUNN01000002.1"/>
</dbReference>
<evidence type="ECO:0000313" key="7">
    <source>
        <dbReference type="EMBL" id="MSU05568.1"/>
    </source>
</evidence>
<evidence type="ECO:0000313" key="8">
    <source>
        <dbReference type="Proteomes" id="UP000460549"/>
    </source>
</evidence>
<feature type="transmembrane region" description="Helical" evidence="6">
    <location>
        <begin position="189"/>
        <end position="211"/>
    </location>
</feature>
<evidence type="ECO:0000256" key="5">
    <source>
        <dbReference type="ARBA" id="ARBA00023136"/>
    </source>
</evidence>
<dbReference type="GO" id="GO:0005886">
    <property type="term" value="C:plasma membrane"/>
    <property type="evidence" value="ECO:0007669"/>
    <property type="project" value="UniProtKB-SubCell"/>
</dbReference>
<dbReference type="EMBL" id="VUNN01000002">
    <property type="protein sequence ID" value="MSU05568.1"/>
    <property type="molecule type" value="Genomic_DNA"/>
</dbReference>
<feature type="transmembrane region" description="Helical" evidence="6">
    <location>
        <begin position="492"/>
        <end position="511"/>
    </location>
</feature>
<evidence type="ECO:0008006" key="9">
    <source>
        <dbReference type="Google" id="ProtNLM"/>
    </source>
</evidence>
<sequence length="528" mass="59777">MDKKEARNLKRIEKSKINTTVALFTNIVMGVLSFAERTVFNHFFTEDYLGLYSFNNNIIGILTLFELGLASAVAYALYAPLEYNNKEQITAIMKFFRNAYFIIGSLILISGLILLPILPRIIKTTVEISHVQIYFVLFLIGNVSSYYINYKNILFNANQEQYKVTMVTNISWTVLYLVEILIAVFTQSFLLYSIAIMIANLIKNFVLNILARREYPYLNFKDKNIKLDSSIKNKIIKNTKGLILTRVGIAMVSCTDSMLISALVGTATLGKYSNYQIIYLGLLTLAILLPQNITASIGNAGVTESKRTMSRGFSILDLSSFFIYSAFAIMLLNVVNPIVSTFFGENRTLPLSTVAIICVNFYFQAMRELILSYKSSLGLYWEDRKRPLIEGITNLITSIVFGYFWGLNGILIGTMITSIFVNFMLEPVVIFHYGFTRSAYGFYFSNTLRFILVIIIAIITYYINAKINISSYINATLSIGTFKLNLGSFVEIIFNAIVSLAITNGIYILIFRKTESAAIIKKTLMKRK</sequence>
<feature type="transmembrane region" description="Helical" evidence="6">
    <location>
        <begin position="321"/>
        <end position="343"/>
    </location>
</feature>
<evidence type="ECO:0000256" key="6">
    <source>
        <dbReference type="SAM" id="Phobius"/>
    </source>
</evidence>
<organism evidence="7 8">
    <name type="scientific">Bullifex porci</name>
    <dbReference type="NCBI Taxonomy" id="2606638"/>
    <lineage>
        <taxon>Bacteria</taxon>
        <taxon>Pseudomonadati</taxon>
        <taxon>Spirochaetota</taxon>
        <taxon>Spirochaetia</taxon>
        <taxon>Spirochaetales</taxon>
        <taxon>Spirochaetaceae</taxon>
        <taxon>Bullifex</taxon>
    </lineage>
</organism>
<feature type="transmembrane region" description="Helical" evidence="6">
    <location>
        <begin position="131"/>
        <end position="150"/>
    </location>
</feature>
<feature type="transmembrane region" description="Helical" evidence="6">
    <location>
        <begin position="21"/>
        <end position="38"/>
    </location>
</feature>
<gene>
    <name evidence="7" type="ORF">FYJ80_02065</name>
</gene>
<dbReference type="PANTHER" id="PTHR30250">
    <property type="entry name" value="PST FAMILY PREDICTED COLANIC ACID TRANSPORTER"/>
    <property type="match status" value="1"/>
</dbReference>
<name>A0A7X2PBS5_9SPIO</name>
<feature type="transmembrane region" description="Helical" evidence="6">
    <location>
        <begin position="99"/>
        <end position="119"/>
    </location>
</feature>
<accession>A0A7X2PBS5</accession>
<reference evidence="7 8" key="1">
    <citation type="submission" date="2019-08" db="EMBL/GenBank/DDBJ databases">
        <title>In-depth cultivation of the pig gut microbiome towards novel bacterial diversity and tailored functional studies.</title>
        <authorList>
            <person name="Wylensek D."/>
            <person name="Hitch T.C.A."/>
            <person name="Clavel T."/>
        </authorList>
    </citation>
    <scope>NUCLEOTIDE SEQUENCE [LARGE SCALE GENOMIC DNA]</scope>
    <source>
        <strain evidence="7 8">NM-380-WT-3C1</strain>
    </source>
</reference>
<keyword evidence="3 6" id="KW-0812">Transmembrane</keyword>
<dbReference type="PANTHER" id="PTHR30250:SF11">
    <property type="entry name" value="O-ANTIGEN TRANSPORTER-RELATED"/>
    <property type="match status" value="1"/>
</dbReference>
<feature type="transmembrane region" description="Helical" evidence="6">
    <location>
        <begin position="162"/>
        <end position="183"/>
    </location>
</feature>
<proteinExistence type="predicted"/>
<feature type="transmembrane region" description="Helical" evidence="6">
    <location>
        <begin position="411"/>
        <end position="435"/>
    </location>
</feature>
<evidence type="ECO:0000256" key="3">
    <source>
        <dbReference type="ARBA" id="ARBA00022692"/>
    </source>
</evidence>
<feature type="transmembrane region" description="Helical" evidence="6">
    <location>
        <begin position="243"/>
        <end position="265"/>
    </location>
</feature>
<dbReference type="AlphaFoldDB" id="A0A7X2PBS5"/>
<keyword evidence="4 6" id="KW-1133">Transmembrane helix</keyword>
<feature type="transmembrane region" description="Helical" evidence="6">
    <location>
        <begin position="387"/>
        <end position="405"/>
    </location>
</feature>
<dbReference type="Proteomes" id="UP000460549">
    <property type="component" value="Unassembled WGS sequence"/>
</dbReference>
<dbReference type="InterPro" id="IPR050833">
    <property type="entry name" value="Poly_Biosynth_Transport"/>
</dbReference>
<protein>
    <recommendedName>
        <fullName evidence="9">Polysaccharide biosynthesis protein</fullName>
    </recommendedName>
</protein>
<feature type="transmembrane region" description="Helical" evidence="6">
    <location>
        <begin position="447"/>
        <end position="464"/>
    </location>
</feature>
<evidence type="ECO:0000256" key="1">
    <source>
        <dbReference type="ARBA" id="ARBA00004651"/>
    </source>
</evidence>
<comment type="caution">
    <text evidence="7">The sequence shown here is derived from an EMBL/GenBank/DDBJ whole genome shotgun (WGS) entry which is preliminary data.</text>
</comment>
<comment type="subcellular location">
    <subcellularLocation>
        <location evidence="1">Cell membrane</location>
        <topology evidence="1">Multi-pass membrane protein</topology>
    </subcellularLocation>
</comment>
<keyword evidence="5 6" id="KW-0472">Membrane</keyword>
<keyword evidence="8" id="KW-1185">Reference proteome</keyword>
<evidence type="ECO:0000256" key="4">
    <source>
        <dbReference type="ARBA" id="ARBA00022989"/>
    </source>
</evidence>
<feature type="transmembrane region" description="Helical" evidence="6">
    <location>
        <begin position="277"/>
        <end position="300"/>
    </location>
</feature>